<dbReference type="GO" id="GO:0016020">
    <property type="term" value="C:membrane"/>
    <property type="evidence" value="ECO:0007669"/>
    <property type="project" value="UniProtKB-SubCell"/>
</dbReference>
<keyword evidence="4" id="KW-0378">Hydrolase</keyword>
<protein>
    <submittedName>
        <fullName evidence="10">Signal peptide peptidase SppA</fullName>
    </submittedName>
</protein>
<dbReference type="InterPro" id="IPR047217">
    <property type="entry name" value="S49_SppA_67K_type_N"/>
</dbReference>
<dbReference type="Pfam" id="PF01343">
    <property type="entry name" value="Peptidase_S49"/>
    <property type="match status" value="2"/>
</dbReference>
<dbReference type="InterPro" id="IPR004635">
    <property type="entry name" value="Pept_S49_SppA"/>
</dbReference>
<evidence type="ECO:0000256" key="8">
    <source>
        <dbReference type="SAM" id="Phobius"/>
    </source>
</evidence>
<accession>A0A1V6LUE6</accession>
<dbReference type="InterPro" id="IPR047272">
    <property type="entry name" value="S49_SppA_C"/>
</dbReference>
<keyword evidence="5" id="KW-0720">Serine protease</keyword>
<keyword evidence="3" id="KW-0645">Protease</keyword>
<dbReference type="SUPFAM" id="SSF52096">
    <property type="entry name" value="ClpP/crotonase"/>
    <property type="match status" value="2"/>
</dbReference>
<dbReference type="RefSeq" id="WP_080318181.1">
    <property type="nucleotide sequence ID" value="NZ_MTBC01000002.1"/>
</dbReference>
<keyword evidence="8" id="KW-1133">Transmembrane helix</keyword>
<feature type="domain" description="Peptidase S49" evidence="9">
    <location>
        <begin position="367"/>
        <end position="517"/>
    </location>
</feature>
<organism evidence="10 11">
    <name type="scientific">Croceivirga radicis</name>
    <dbReference type="NCBI Taxonomy" id="1929488"/>
    <lineage>
        <taxon>Bacteria</taxon>
        <taxon>Pseudomonadati</taxon>
        <taxon>Bacteroidota</taxon>
        <taxon>Flavobacteriia</taxon>
        <taxon>Flavobacteriales</taxon>
        <taxon>Flavobacteriaceae</taxon>
        <taxon>Croceivirga</taxon>
    </lineage>
</organism>
<dbReference type="PANTHER" id="PTHR33209:SF1">
    <property type="entry name" value="PEPTIDASE S49 DOMAIN-CONTAINING PROTEIN"/>
    <property type="match status" value="1"/>
</dbReference>
<keyword evidence="11" id="KW-1185">Reference proteome</keyword>
<evidence type="ECO:0000256" key="2">
    <source>
        <dbReference type="ARBA" id="ARBA00008683"/>
    </source>
</evidence>
<dbReference type="PIRSF" id="PIRSF001217">
    <property type="entry name" value="Protease_4_SppA"/>
    <property type="match status" value="1"/>
</dbReference>
<evidence type="ECO:0000256" key="5">
    <source>
        <dbReference type="ARBA" id="ARBA00022825"/>
    </source>
</evidence>
<feature type="active site" description="Proton donor/acceptor" evidence="7">
    <location>
        <position position="188"/>
    </location>
</feature>
<dbReference type="GO" id="GO:0008236">
    <property type="term" value="F:serine-type peptidase activity"/>
    <property type="evidence" value="ECO:0007669"/>
    <property type="project" value="UniProtKB-KW"/>
</dbReference>
<feature type="domain" description="Peptidase S49" evidence="9">
    <location>
        <begin position="120"/>
        <end position="272"/>
    </location>
</feature>
<proteinExistence type="inferred from homology"/>
<dbReference type="InterPro" id="IPR002142">
    <property type="entry name" value="Peptidase_S49"/>
</dbReference>
<evidence type="ECO:0000259" key="9">
    <source>
        <dbReference type="Pfam" id="PF01343"/>
    </source>
</evidence>
<evidence type="ECO:0000256" key="6">
    <source>
        <dbReference type="ARBA" id="ARBA00023136"/>
    </source>
</evidence>
<comment type="similarity">
    <text evidence="2">Belongs to the peptidase S49 family.</text>
</comment>
<comment type="subcellular location">
    <subcellularLocation>
        <location evidence="1">Membrane</location>
    </subcellularLocation>
</comment>
<dbReference type="AlphaFoldDB" id="A0A1V6LUE6"/>
<comment type="caution">
    <text evidence="10">The sequence shown here is derived from an EMBL/GenBank/DDBJ whole genome shotgun (WGS) entry which is preliminary data.</text>
</comment>
<gene>
    <name evidence="10" type="ORF">BUL40_04075</name>
</gene>
<dbReference type="InterPro" id="IPR029045">
    <property type="entry name" value="ClpP/crotonase-like_dom_sf"/>
</dbReference>
<dbReference type="InterPro" id="IPR004634">
    <property type="entry name" value="Pept_S49_pIV"/>
</dbReference>
<reference evidence="10 11" key="1">
    <citation type="submission" date="2016-12" db="EMBL/GenBank/DDBJ databases">
        <authorList>
            <person name="Song W.-J."/>
            <person name="Kurnit D.M."/>
        </authorList>
    </citation>
    <scope>NUCLEOTIDE SEQUENCE [LARGE SCALE GENOMIC DNA]</scope>
    <source>
        <strain evidence="10 11">HSG9</strain>
    </source>
</reference>
<evidence type="ECO:0000313" key="10">
    <source>
        <dbReference type="EMBL" id="OQD43793.1"/>
    </source>
</evidence>
<keyword evidence="8" id="KW-0812">Transmembrane</keyword>
<dbReference type="NCBIfam" id="TIGR00705">
    <property type="entry name" value="SppA_67K"/>
    <property type="match status" value="1"/>
</dbReference>
<feature type="active site" description="Nucleophile" evidence="7">
    <location>
        <position position="383"/>
    </location>
</feature>
<sequence length="586" mass="64599">MKFLRNLLAAIIGCLIAFGILFVMFILFTALLGSAGEEVNVKDNTVLELSFEEPIYDYQGGDMEDPFSALFEQGQGLDKILHAIAVAKTDDRIKGISINSGFLLAGLAQTQEIRRALNDFKTSGKFIYSYSDFYAQQDYYLSSVADKVYLNPQGILDFRGLASEVLYFKDLQEKTGLKMEVVRHGKYKSAVEPFLENEMSDNNRTQLKELLTSIWNVMLDDVSESRSLSVAQLNIIADTLGGRTALMAKNVGLLDDLLYVDEYEERIKDALSVTSSEDINYVSLDKYIKYADKKNKPKGDSAIAVIYAQGEIIYGEGGKSSIGQGVMQKALSKAREDDKVKAVVLRVDSPGGSSLVSDIIWREVALTKAKKPVVVSFGNVAASGGYYIAAGADKIFAEPTTITGSIGVFGTIPNAHELANNIGINAEQVGTNANSVEYSVFEPMTDTFRMHVKESIEQTYDTFLQRVADGRGMTKEAVNEIAQGRVWSGVDAKANGLVDELGDMQDAIIEAAEMAGLETYGIKKFPKYKSEFERMMEDLSSAKIKLGEAILKEELGEDTYGRLKDLKSFTEQKGIQARMPYTLKIK</sequence>
<feature type="transmembrane region" description="Helical" evidence="8">
    <location>
        <begin position="7"/>
        <end position="32"/>
    </location>
</feature>
<dbReference type="OrthoDB" id="9764363at2"/>
<name>A0A1V6LUE6_9FLAO</name>
<evidence type="ECO:0000313" key="11">
    <source>
        <dbReference type="Proteomes" id="UP000191680"/>
    </source>
</evidence>
<evidence type="ECO:0000256" key="7">
    <source>
        <dbReference type="PIRSR" id="PIRSR001217-1"/>
    </source>
</evidence>
<keyword evidence="6 8" id="KW-0472">Membrane</keyword>
<dbReference type="NCBIfam" id="TIGR00706">
    <property type="entry name" value="SppA_dom"/>
    <property type="match status" value="1"/>
</dbReference>
<dbReference type="Proteomes" id="UP000191680">
    <property type="component" value="Unassembled WGS sequence"/>
</dbReference>
<evidence type="ECO:0000256" key="4">
    <source>
        <dbReference type="ARBA" id="ARBA00022801"/>
    </source>
</evidence>
<evidence type="ECO:0000256" key="3">
    <source>
        <dbReference type="ARBA" id="ARBA00022670"/>
    </source>
</evidence>
<evidence type="ECO:0000256" key="1">
    <source>
        <dbReference type="ARBA" id="ARBA00004370"/>
    </source>
</evidence>
<dbReference type="CDD" id="cd07023">
    <property type="entry name" value="S49_Sppa_N_C"/>
    <property type="match status" value="1"/>
</dbReference>
<dbReference type="EMBL" id="MTBC01000002">
    <property type="protein sequence ID" value="OQD43793.1"/>
    <property type="molecule type" value="Genomic_DNA"/>
</dbReference>
<dbReference type="PANTHER" id="PTHR33209">
    <property type="entry name" value="PROTEASE 4"/>
    <property type="match status" value="1"/>
</dbReference>
<dbReference type="GO" id="GO:0006465">
    <property type="term" value="P:signal peptide processing"/>
    <property type="evidence" value="ECO:0007669"/>
    <property type="project" value="InterPro"/>
</dbReference>
<dbReference type="CDD" id="cd07018">
    <property type="entry name" value="S49_SppA_67K_type"/>
    <property type="match status" value="1"/>
</dbReference>
<dbReference type="Gene3D" id="3.90.226.10">
    <property type="entry name" value="2-enoyl-CoA Hydratase, Chain A, domain 1"/>
    <property type="match status" value="4"/>
</dbReference>